<feature type="compositionally biased region" description="Basic and acidic residues" evidence="1">
    <location>
        <begin position="72"/>
        <end position="83"/>
    </location>
</feature>
<feature type="region of interest" description="Disordered" evidence="1">
    <location>
        <begin position="67"/>
        <end position="93"/>
    </location>
</feature>
<feature type="non-terminal residue" evidence="2">
    <location>
        <position position="1"/>
    </location>
</feature>
<dbReference type="Proteomes" id="UP000887013">
    <property type="component" value="Unassembled WGS sequence"/>
</dbReference>
<dbReference type="EMBL" id="BMAW01024679">
    <property type="protein sequence ID" value="GFT88974.1"/>
    <property type="molecule type" value="Genomic_DNA"/>
</dbReference>
<dbReference type="AlphaFoldDB" id="A0A8X6PXB1"/>
<name>A0A8X6PXB1_NEPPI</name>
<reference evidence="2" key="1">
    <citation type="submission" date="2020-08" db="EMBL/GenBank/DDBJ databases">
        <title>Multicomponent nature underlies the extraordinary mechanical properties of spider dragline silk.</title>
        <authorList>
            <person name="Kono N."/>
            <person name="Nakamura H."/>
            <person name="Mori M."/>
            <person name="Yoshida Y."/>
            <person name="Ohtoshi R."/>
            <person name="Malay A.D."/>
            <person name="Moran D.A.P."/>
            <person name="Tomita M."/>
            <person name="Numata K."/>
            <person name="Arakawa K."/>
        </authorList>
    </citation>
    <scope>NUCLEOTIDE SEQUENCE</scope>
</reference>
<organism evidence="2 3">
    <name type="scientific">Nephila pilipes</name>
    <name type="common">Giant wood spider</name>
    <name type="synonym">Nephila maculata</name>
    <dbReference type="NCBI Taxonomy" id="299642"/>
    <lineage>
        <taxon>Eukaryota</taxon>
        <taxon>Metazoa</taxon>
        <taxon>Ecdysozoa</taxon>
        <taxon>Arthropoda</taxon>
        <taxon>Chelicerata</taxon>
        <taxon>Arachnida</taxon>
        <taxon>Araneae</taxon>
        <taxon>Araneomorphae</taxon>
        <taxon>Entelegynae</taxon>
        <taxon>Araneoidea</taxon>
        <taxon>Nephilidae</taxon>
        <taxon>Nephila</taxon>
    </lineage>
</organism>
<keyword evidence="3" id="KW-1185">Reference proteome</keyword>
<feature type="region of interest" description="Disordered" evidence="1">
    <location>
        <begin position="20"/>
        <end position="45"/>
    </location>
</feature>
<evidence type="ECO:0000313" key="3">
    <source>
        <dbReference type="Proteomes" id="UP000887013"/>
    </source>
</evidence>
<protein>
    <submittedName>
        <fullName evidence="2">Uncharacterized protein</fullName>
    </submittedName>
</protein>
<comment type="caution">
    <text evidence="2">The sequence shown here is derived from an EMBL/GenBank/DDBJ whole genome shotgun (WGS) entry which is preliminary data.</text>
</comment>
<feature type="compositionally biased region" description="Polar residues" evidence="1">
    <location>
        <begin position="84"/>
        <end position="93"/>
    </location>
</feature>
<accession>A0A8X6PXB1</accession>
<proteinExistence type="predicted"/>
<evidence type="ECO:0000313" key="2">
    <source>
        <dbReference type="EMBL" id="GFT88974.1"/>
    </source>
</evidence>
<evidence type="ECO:0000256" key="1">
    <source>
        <dbReference type="SAM" id="MobiDB-lite"/>
    </source>
</evidence>
<feature type="compositionally biased region" description="Low complexity" evidence="1">
    <location>
        <begin position="29"/>
        <end position="42"/>
    </location>
</feature>
<gene>
    <name evidence="2" type="ORF">NPIL_499431</name>
</gene>
<sequence length="122" mass="13513">SQVSSYLRACQRSLHWDGYQRKPFADGRSNSSTSGSSDYPSSHLPQHALCTTHRSVTLTCTPTQALSQPISELRRSQDTRFEQRGTSSSSQINDSKLWSYEPLGSSTLSLDAEKSAIARVFI</sequence>